<dbReference type="Proteomes" id="UP000886858">
    <property type="component" value="Unassembled WGS sequence"/>
</dbReference>
<dbReference type="Gene3D" id="3.40.50.300">
    <property type="entry name" value="P-loop containing nucleotide triphosphate hydrolases"/>
    <property type="match status" value="1"/>
</dbReference>
<evidence type="ECO:0000256" key="6">
    <source>
        <dbReference type="SAM" id="Phobius"/>
    </source>
</evidence>
<dbReference type="PROSITE" id="PS50893">
    <property type="entry name" value="ABC_TRANSPORTER_2"/>
    <property type="match status" value="1"/>
</dbReference>
<keyword evidence="6" id="KW-0472">Membrane</keyword>
<dbReference type="SMART" id="SM00382">
    <property type="entry name" value="AAA"/>
    <property type="match status" value="1"/>
</dbReference>
<proteinExistence type="inferred from homology"/>
<dbReference type="InterPro" id="IPR025883">
    <property type="entry name" value="Cadherin-like_domain"/>
</dbReference>
<evidence type="ECO:0000256" key="4">
    <source>
        <dbReference type="ARBA" id="ARBA00022840"/>
    </source>
</evidence>
<keyword evidence="6" id="KW-0812">Transmembrane</keyword>
<dbReference type="GO" id="GO:0016887">
    <property type="term" value="F:ATP hydrolysis activity"/>
    <property type="evidence" value="ECO:0007669"/>
    <property type="project" value="InterPro"/>
</dbReference>
<sequence>MRIRKQVKKFIFSAGVLLAAVMFSPSTAVKAENASVTFGSAGYDAEENDTFQVGVYIRCDAPDFIYNVTVQYDAARMEYLGGADGGGNGMLQFAGKASGGECQYMLSFRALSEGAGTVSVTDASVITDPAEEQGEGAMGAGAEEGAAQDVPVVADITQLGSASVQVSPSIDCTLSGLGIAQLPDFSLEPGVYEYDLTVPSDTQSLDISPSLQDDRANVDISDTALQPGENTITVTVSGGNESTQYLLHVVRQEAAEIHTEEQETLPAQAVPETAQAAPAAVTKSGPAEDAAAQAPSAEAFSEEEGNREESAAGVSFPERIKGFMEENARKLLPAAGAILLLVVAGAAVWLVRRRKKDAGYFDEDEEDDWIDLTTDEKWLNWLEEIEEEEMDAVLIRANLREKKEEPALLTDCRDVERKGQASLYSPERVKEWVEENEAGRRDAPGYARKPRKAQKPAAPDAPKPTAPAPKQAALVQKPSVPAAPKQTAPAQKPAASAPKPAAPAPAPAAPTVIRVNDVSMRFKISDVNATSLKEYLLAAVKRQNKYHELEALKHISFDVRKGEVIGIVGTNGSGKSTLLKLIAGVLKPSEGSIEVDHKKVQLLTLGTGFDAELTARENVYLNGAIIGYSKEFIDENYENIVQFAELDGFMDEKIKNFSSGMMSRLGFAIATAGKTAEILILDEVLSVGDMFFRQKSEKRIKEMIHSGSTVLIVSHSTDTIIKNCNRAIWIEKGVLMEIGEPKKVCAAYRKKAG</sequence>
<evidence type="ECO:0000313" key="10">
    <source>
        <dbReference type="Proteomes" id="UP000886858"/>
    </source>
</evidence>
<gene>
    <name evidence="9" type="ORF">H9717_12845</name>
</gene>
<evidence type="ECO:0000259" key="8">
    <source>
        <dbReference type="PROSITE" id="PS50893"/>
    </source>
</evidence>
<dbReference type="GO" id="GO:0016020">
    <property type="term" value="C:membrane"/>
    <property type="evidence" value="ECO:0007669"/>
    <property type="project" value="InterPro"/>
</dbReference>
<feature type="signal peptide" evidence="7">
    <location>
        <begin position="1"/>
        <end position="30"/>
    </location>
</feature>
<keyword evidence="4 9" id="KW-0067">ATP-binding</keyword>
<accession>A0A9D2L113</accession>
<dbReference type="Pfam" id="PF12733">
    <property type="entry name" value="Cadherin-like"/>
    <property type="match status" value="1"/>
</dbReference>
<evidence type="ECO:0000256" key="1">
    <source>
        <dbReference type="ARBA" id="ARBA00005417"/>
    </source>
</evidence>
<keyword evidence="6" id="KW-1133">Transmembrane helix</keyword>
<dbReference type="InterPro" id="IPR050683">
    <property type="entry name" value="Bact_Polysacc_Export_ATP-bd"/>
</dbReference>
<feature type="region of interest" description="Disordered" evidence="5">
    <location>
        <begin position="435"/>
        <end position="507"/>
    </location>
</feature>
<dbReference type="GO" id="GO:0140359">
    <property type="term" value="F:ABC-type transporter activity"/>
    <property type="evidence" value="ECO:0007669"/>
    <property type="project" value="InterPro"/>
</dbReference>
<dbReference type="Pfam" id="PF00005">
    <property type="entry name" value="ABC_tran"/>
    <property type="match status" value="1"/>
</dbReference>
<dbReference type="EMBL" id="DWYY01000139">
    <property type="protein sequence ID" value="HJA93974.1"/>
    <property type="molecule type" value="Genomic_DNA"/>
</dbReference>
<feature type="compositionally biased region" description="Low complexity" evidence="5">
    <location>
        <begin position="267"/>
        <end position="299"/>
    </location>
</feature>
<name>A0A9D2L113_9FIRM</name>
<keyword evidence="3" id="KW-0547">Nucleotide-binding</keyword>
<dbReference type="InterPro" id="IPR003439">
    <property type="entry name" value="ABC_transporter-like_ATP-bd"/>
</dbReference>
<feature type="domain" description="ABC transporter" evidence="8">
    <location>
        <begin position="513"/>
        <end position="752"/>
    </location>
</feature>
<dbReference type="InterPro" id="IPR027417">
    <property type="entry name" value="P-loop_NTPase"/>
</dbReference>
<evidence type="ECO:0000256" key="2">
    <source>
        <dbReference type="ARBA" id="ARBA00022448"/>
    </source>
</evidence>
<reference evidence="9" key="1">
    <citation type="journal article" date="2021" name="PeerJ">
        <title>Extensive microbial diversity within the chicken gut microbiome revealed by metagenomics and culture.</title>
        <authorList>
            <person name="Gilroy R."/>
            <person name="Ravi A."/>
            <person name="Getino M."/>
            <person name="Pursley I."/>
            <person name="Horton D.L."/>
            <person name="Alikhan N.F."/>
            <person name="Baker D."/>
            <person name="Gharbi K."/>
            <person name="Hall N."/>
            <person name="Watson M."/>
            <person name="Adriaenssens E.M."/>
            <person name="Foster-Nyarko E."/>
            <person name="Jarju S."/>
            <person name="Secka A."/>
            <person name="Antonio M."/>
            <person name="Oren A."/>
            <person name="Chaudhuri R.R."/>
            <person name="La Ragione R."/>
            <person name="Hildebrand F."/>
            <person name="Pallen M.J."/>
        </authorList>
    </citation>
    <scope>NUCLEOTIDE SEQUENCE</scope>
    <source>
        <strain evidence="9">CHK179-7159</strain>
    </source>
</reference>
<dbReference type="AlphaFoldDB" id="A0A9D2L113"/>
<comment type="caution">
    <text evidence="9">The sequence shown here is derived from an EMBL/GenBank/DDBJ whole genome shotgun (WGS) entry which is preliminary data.</text>
</comment>
<evidence type="ECO:0000313" key="9">
    <source>
        <dbReference type="EMBL" id="HJA93974.1"/>
    </source>
</evidence>
<evidence type="ECO:0000256" key="5">
    <source>
        <dbReference type="SAM" id="MobiDB-lite"/>
    </source>
</evidence>
<feature type="compositionally biased region" description="Low complexity" evidence="5">
    <location>
        <begin position="482"/>
        <end position="499"/>
    </location>
</feature>
<dbReference type="SUPFAM" id="SSF52540">
    <property type="entry name" value="P-loop containing nucleoside triphosphate hydrolases"/>
    <property type="match status" value="1"/>
</dbReference>
<feature type="chain" id="PRO_5039396240" evidence="7">
    <location>
        <begin position="31"/>
        <end position="753"/>
    </location>
</feature>
<dbReference type="CDD" id="cd03220">
    <property type="entry name" value="ABC_KpsT_Wzt"/>
    <property type="match status" value="1"/>
</dbReference>
<feature type="transmembrane region" description="Helical" evidence="6">
    <location>
        <begin position="331"/>
        <end position="351"/>
    </location>
</feature>
<dbReference type="PROSITE" id="PS00211">
    <property type="entry name" value="ABC_TRANSPORTER_1"/>
    <property type="match status" value="1"/>
</dbReference>
<keyword evidence="2" id="KW-0813">Transport</keyword>
<dbReference type="PANTHER" id="PTHR46743">
    <property type="entry name" value="TEICHOIC ACIDS EXPORT ATP-BINDING PROTEIN TAGH"/>
    <property type="match status" value="1"/>
</dbReference>
<dbReference type="GO" id="GO:0005524">
    <property type="term" value="F:ATP binding"/>
    <property type="evidence" value="ECO:0007669"/>
    <property type="project" value="UniProtKB-KW"/>
</dbReference>
<organism evidence="9 10">
    <name type="scientific">Candidatus Eisenbergiella merdipullorum</name>
    <dbReference type="NCBI Taxonomy" id="2838553"/>
    <lineage>
        <taxon>Bacteria</taxon>
        <taxon>Bacillati</taxon>
        <taxon>Bacillota</taxon>
        <taxon>Clostridia</taxon>
        <taxon>Lachnospirales</taxon>
        <taxon>Lachnospiraceae</taxon>
        <taxon>Eisenbergiella</taxon>
    </lineage>
</organism>
<evidence type="ECO:0000256" key="3">
    <source>
        <dbReference type="ARBA" id="ARBA00022741"/>
    </source>
</evidence>
<keyword evidence="7" id="KW-0732">Signal</keyword>
<dbReference type="InterPro" id="IPR003593">
    <property type="entry name" value="AAA+_ATPase"/>
</dbReference>
<protein>
    <submittedName>
        <fullName evidence="9">ATP-binding cassette domain-containing protein</fullName>
    </submittedName>
</protein>
<reference evidence="9" key="2">
    <citation type="submission" date="2021-04" db="EMBL/GenBank/DDBJ databases">
        <authorList>
            <person name="Gilroy R."/>
        </authorList>
    </citation>
    <scope>NUCLEOTIDE SEQUENCE</scope>
    <source>
        <strain evidence="9">CHK179-7159</strain>
    </source>
</reference>
<evidence type="ECO:0000256" key="7">
    <source>
        <dbReference type="SAM" id="SignalP"/>
    </source>
</evidence>
<dbReference type="PANTHER" id="PTHR46743:SF2">
    <property type="entry name" value="TEICHOIC ACIDS EXPORT ATP-BINDING PROTEIN TAGH"/>
    <property type="match status" value="1"/>
</dbReference>
<dbReference type="InterPro" id="IPR017871">
    <property type="entry name" value="ABC_transporter-like_CS"/>
</dbReference>
<dbReference type="InterPro" id="IPR015860">
    <property type="entry name" value="ABC_transpr_TagH-like"/>
</dbReference>
<feature type="region of interest" description="Disordered" evidence="5">
    <location>
        <begin position="258"/>
        <end position="313"/>
    </location>
</feature>
<comment type="similarity">
    <text evidence="1">Belongs to the ABC transporter superfamily.</text>
</comment>